<reference evidence="1 2" key="1">
    <citation type="submission" date="2020-08" db="EMBL/GenBank/DDBJ databases">
        <title>Cohnella phylogeny.</title>
        <authorList>
            <person name="Dunlap C."/>
        </authorList>
    </citation>
    <scope>NUCLEOTIDE SEQUENCE [LARGE SCALE GENOMIC DNA]</scope>
    <source>
        <strain evidence="1 2">DSM 25239</strain>
    </source>
</reference>
<dbReference type="Gene3D" id="4.10.280.10">
    <property type="entry name" value="Helix-loop-helix DNA-binding domain"/>
    <property type="match status" value="1"/>
</dbReference>
<comment type="caution">
    <text evidence="1">The sequence shown here is derived from an EMBL/GenBank/DDBJ whole genome shotgun (WGS) entry which is preliminary data.</text>
</comment>
<dbReference type="EMBL" id="JACJVR010000083">
    <property type="protein sequence ID" value="MBB6694017.1"/>
    <property type="molecule type" value="Genomic_DNA"/>
</dbReference>
<dbReference type="InterPro" id="IPR037208">
    <property type="entry name" value="Spo0E-like_sf"/>
</dbReference>
<gene>
    <name evidence="1" type="ORF">H7B90_21690</name>
</gene>
<sequence>MESIIANCSLSEIAAEVEAARAEMMKHAAAFLAPGGKPSEELIAISQRLDKLVLQYMTMRRSAAPSSENVTVLSQ</sequence>
<dbReference type="GO" id="GO:0046983">
    <property type="term" value="F:protein dimerization activity"/>
    <property type="evidence" value="ECO:0007669"/>
    <property type="project" value="InterPro"/>
</dbReference>
<dbReference type="Proteomes" id="UP000553776">
    <property type="component" value="Unassembled WGS sequence"/>
</dbReference>
<dbReference type="GO" id="GO:0043937">
    <property type="term" value="P:regulation of sporulation"/>
    <property type="evidence" value="ECO:0007669"/>
    <property type="project" value="InterPro"/>
</dbReference>
<dbReference type="SUPFAM" id="SSF140500">
    <property type="entry name" value="BAS1536-like"/>
    <property type="match status" value="1"/>
</dbReference>
<protein>
    <submittedName>
        <fullName evidence="1">Spo0E family sporulation regulatory protein-aspartic acid phosphatase</fullName>
    </submittedName>
</protein>
<name>A0A841TZN8_9BACL</name>
<accession>A0A841TZN8</accession>
<dbReference type="InterPro" id="IPR036638">
    <property type="entry name" value="HLH_DNA-bd_sf"/>
</dbReference>
<evidence type="ECO:0000313" key="2">
    <source>
        <dbReference type="Proteomes" id="UP000553776"/>
    </source>
</evidence>
<dbReference type="RefSeq" id="WP_185137993.1">
    <property type="nucleotide sequence ID" value="NZ_BORM01000068.1"/>
</dbReference>
<organism evidence="1 2">
    <name type="scientific">Cohnella xylanilytica</name>
    <dbReference type="NCBI Taxonomy" id="557555"/>
    <lineage>
        <taxon>Bacteria</taxon>
        <taxon>Bacillati</taxon>
        <taxon>Bacillota</taxon>
        <taxon>Bacilli</taxon>
        <taxon>Bacillales</taxon>
        <taxon>Paenibacillaceae</taxon>
        <taxon>Cohnella</taxon>
    </lineage>
</organism>
<dbReference type="Pfam" id="PF09388">
    <property type="entry name" value="SpoOE-like"/>
    <property type="match status" value="1"/>
</dbReference>
<keyword evidence="2" id="KW-1185">Reference proteome</keyword>
<dbReference type="InterPro" id="IPR018540">
    <property type="entry name" value="Spo0E-like"/>
</dbReference>
<dbReference type="AlphaFoldDB" id="A0A841TZN8"/>
<proteinExistence type="predicted"/>
<evidence type="ECO:0000313" key="1">
    <source>
        <dbReference type="EMBL" id="MBB6694017.1"/>
    </source>
</evidence>